<feature type="transmembrane region" description="Helical" evidence="1">
    <location>
        <begin position="6"/>
        <end position="28"/>
    </location>
</feature>
<feature type="transmembrane region" description="Helical" evidence="1">
    <location>
        <begin position="336"/>
        <end position="356"/>
    </location>
</feature>
<keyword evidence="1" id="KW-0472">Membrane</keyword>
<dbReference type="RefSeq" id="WP_112093565.1">
    <property type="nucleotide sequence ID" value="NZ_QLOE01000003.1"/>
</dbReference>
<evidence type="ECO:0000313" key="3">
    <source>
        <dbReference type="Proteomes" id="UP000249782"/>
    </source>
</evidence>
<evidence type="ECO:0008006" key="4">
    <source>
        <dbReference type="Google" id="ProtNLM"/>
    </source>
</evidence>
<gene>
    <name evidence="2" type="ORF">DPC56_02865</name>
</gene>
<keyword evidence="3" id="KW-1185">Reference proteome</keyword>
<accession>A0A328PIN3</accession>
<feature type="transmembrane region" description="Helical" evidence="1">
    <location>
        <begin position="35"/>
        <end position="60"/>
    </location>
</feature>
<dbReference type="AlphaFoldDB" id="A0A328PIN3"/>
<name>A0A328PIN3_9EURY</name>
<feature type="transmembrane region" description="Helical" evidence="1">
    <location>
        <begin position="102"/>
        <end position="118"/>
    </location>
</feature>
<keyword evidence="1" id="KW-0812">Transmembrane</keyword>
<organism evidence="2 3">
    <name type="scientific">Methanothermobacter tenebrarum</name>
    <dbReference type="NCBI Taxonomy" id="680118"/>
    <lineage>
        <taxon>Archaea</taxon>
        <taxon>Methanobacteriati</taxon>
        <taxon>Methanobacteriota</taxon>
        <taxon>Methanomada group</taxon>
        <taxon>Methanobacteria</taxon>
        <taxon>Methanobacteriales</taxon>
        <taxon>Methanobacteriaceae</taxon>
        <taxon>Methanothermobacter</taxon>
    </lineage>
</organism>
<evidence type="ECO:0000256" key="1">
    <source>
        <dbReference type="SAM" id="Phobius"/>
    </source>
</evidence>
<dbReference type="Proteomes" id="UP000249782">
    <property type="component" value="Unassembled WGS sequence"/>
</dbReference>
<dbReference type="EMBL" id="QLOE01000003">
    <property type="protein sequence ID" value="RAO79274.1"/>
    <property type="molecule type" value="Genomic_DNA"/>
</dbReference>
<proteinExistence type="predicted"/>
<feature type="transmembrane region" description="Helical" evidence="1">
    <location>
        <begin position="124"/>
        <end position="141"/>
    </location>
</feature>
<dbReference type="OrthoDB" id="80662at2157"/>
<feature type="transmembrane region" description="Helical" evidence="1">
    <location>
        <begin position="311"/>
        <end position="330"/>
    </location>
</feature>
<evidence type="ECO:0000313" key="2">
    <source>
        <dbReference type="EMBL" id="RAO79274.1"/>
    </source>
</evidence>
<feature type="transmembrane region" description="Helical" evidence="1">
    <location>
        <begin position="268"/>
        <end position="291"/>
    </location>
</feature>
<comment type="caution">
    <text evidence="2">The sequence shown here is derived from an EMBL/GenBank/DDBJ whole genome shotgun (WGS) entry which is preliminary data.</text>
</comment>
<keyword evidence="1" id="KW-1133">Transmembrane helix</keyword>
<protein>
    <recommendedName>
        <fullName evidence="4">Oligosaccharide repeat unit polymerase</fullName>
    </recommendedName>
</protein>
<feature type="transmembrane region" description="Helical" evidence="1">
    <location>
        <begin position="72"/>
        <end position="90"/>
    </location>
</feature>
<feature type="transmembrane region" description="Helical" evidence="1">
    <location>
        <begin position="153"/>
        <end position="173"/>
    </location>
</feature>
<reference evidence="2 3" key="1">
    <citation type="submission" date="2018-06" db="EMBL/GenBank/DDBJ databases">
        <title>Draft genome sequence of hyperthermophilic methanogen Methanothermobacter tenebrarum sp. MCM-B 1447.</title>
        <authorList>
            <person name="Pore S.D."/>
            <person name="Dagar S."/>
            <person name="Dhakephalkar P.K."/>
        </authorList>
    </citation>
    <scope>NUCLEOTIDE SEQUENCE [LARGE SCALE GENOMIC DNA]</scope>
    <source>
        <strain evidence="2 3">MCM B 1447</strain>
    </source>
</reference>
<sequence>MLIAKNNLQFIIEVAIIIHIGLVILFNLVGVSLSLVLFLGTILTILFAFLFSVDTILLILPLFTHQEFTHPFGPFAVLSWVSVLAASNLLSEAGIRSTSIKTLNYILFFVIAIAGGLMHRSFLLLWFLGGALGYYIMSKSFKRSARITRKSVIGFISALIGGFALMEFLAKILDMPVLSPLLRIARLENYTIPSLKLVLTKTTFWGHVVGSCYWKSECLGGADGYITLPVTLIHKLGLPYHIFYGVLIYKKDYIDYMLPGIFAVSFDAGYFGLLFLLSWVLIVTITGFKVLKIYRERRLNGIKRYLGREAILIGSLSAFLTQSIIGLFLFNRSFNSSALLTYIILSALVMAHSINVKRRIS</sequence>